<dbReference type="Pfam" id="PF00005">
    <property type="entry name" value="ABC_tran"/>
    <property type="match status" value="1"/>
</dbReference>
<dbReference type="InterPro" id="IPR050093">
    <property type="entry name" value="ABC_SmlMolc_Importer"/>
</dbReference>
<dbReference type="RefSeq" id="WP_056960289.1">
    <property type="nucleotide sequence ID" value="NZ_AYYN01000174.1"/>
</dbReference>
<dbReference type="PATRIC" id="fig|1423772.3.peg.1790"/>
<evidence type="ECO:0000313" key="5">
    <source>
        <dbReference type="EMBL" id="KRM70512.1"/>
    </source>
</evidence>
<evidence type="ECO:0000256" key="3">
    <source>
        <dbReference type="ARBA" id="ARBA00022840"/>
    </source>
</evidence>
<dbReference type="InterPro" id="IPR003593">
    <property type="entry name" value="AAA+_ATPase"/>
</dbReference>
<dbReference type="PANTHER" id="PTHR42781:SF8">
    <property type="entry name" value="BICARBONATE TRANSPORT ATP-BINDING PROTEIN CMPC"/>
    <property type="match status" value="1"/>
</dbReference>
<keyword evidence="2" id="KW-0547">Nucleotide-binding</keyword>
<dbReference type="InterPro" id="IPR003439">
    <property type="entry name" value="ABC_transporter-like_ATP-bd"/>
</dbReference>
<evidence type="ECO:0000313" key="6">
    <source>
        <dbReference type="Proteomes" id="UP000051612"/>
    </source>
</evidence>
<gene>
    <name evidence="5" type="ORF">FC48_GL001682</name>
</gene>
<dbReference type="AlphaFoldDB" id="A0A0R2AUA8"/>
<evidence type="ECO:0000256" key="1">
    <source>
        <dbReference type="ARBA" id="ARBA00022448"/>
    </source>
</evidence>
<sequence length="240" mass="26693">MFELEHLTIGYAKRQVITDLSLTIPEQTILAILGPSGSGKTTLLNAIAGLLPHSGEIYLNARPVTPKQATLALVPQDYGLLPWKRVIQNIELGAKPKGQKLDNKKIQQLCETLELTDVLMRYPSQLSGGQKQRVALARAFALTPELLLLDEAFSALDTVIKRRAQQLFLAQWQQSPVTTLMVTHDLKEALQLSDQILILTKDQPRLIKNPLQAITFAKRDHPEILTPALTKLEGLVSTLW</sequence>
<dbReference type="SUPFAM" id="SSF52540">
    <property type="entry name" value="P-loop containing nucleoside triphosphate hydrolases"/>
    <property type="match status" value="1"/>
</dbReference>
<protein>
    <submittedName>
        <fullName evidence="5">Taurine-transporting ATPase</fullName>
    </submittedName>
</protein>
<accession>A0A0R2AUA8</accession>
<dbReference type="InterPro" id="IPR017871">
    <property type="entry name" value="ABC_transporter-like_CS"/>
</dbReference>
<keyword evidence="1" id="KW-0813">Transport</keyword>
<dbReference type="PROSITE" id="PS50893">
    <property type="entry name" value="ABC_TRANSPORTER_2"/>
    <property type="match status" value="1"/>
</dbReference>
<dbReference type="Proteomes" id="UP000051612">
    <property type="component" value="Unassembled WGS sequence"/>
</dbReference>
<dbReference type="GO" id="GO:0016887">
    <property type="term" value="F:ATP hydrolysis activity"/>
    <property type="evidence" value="ECO:0007669"/>
    <property type="project" value="InterPro"/>
</dbReference>
<dbReference type="InterPro" id="IPR027417">
    <property type="entry name" value="P-loop_NTPase"/>
</dbReference>
<dbReference type="PROSITE" id="PS00211">
    <property type="entry name" value="ABC_TRANSPORTER_1"/>
    <property type="match status" value="1"/>
</dbReference>
<dbReference type="SMART" id="SM00382">
    <property type="entry name" value="AAA"/>
    <property type="match status" value="1"/>
</dbReference>
<evidence type="ECO:0000256" key="2">
    <source>
        <dbReference type="ARBA" id="ARBA00022741"/>
    </source>
</evidence>
<dbReference type="Gene3D" id="3.40.50.300">
    <property type="entry name" value="P-loop containing nucleotide triphosphate hydrolases"/>
    <property type="match status" value="1"/>
</dbReference>
<dbReference type="PANTHER" id="PTHR42781">
    <property type="entry name" value="SPERMIDINE/PUTRESCINE IMPORT ATP-BINDING PROTEIN POTA"/>
    <property type="match status" value="1"/>
</dbReference>
<evidence type="ECO:0000259" key="4">
    <source>
        <dbReference type="PROSITE" id="PS50893"/>
    </source>
</evidence>
<organism evidence="5 6">
    <name type="scientific">Ligilactobacillus murinus DSM 20452 = NBRC 14221</name>
    <dbReference type="NCBI Taxonomy" id="1423772"/>
    <lineage>
        <taxon>Bacteria</taxon>
        <taxon>Bacillati</taxon>
        <taxon>Bacillota</taxon>
        <taxon>Bacilli</taxon>
        <taxon>Lactobacillales</taxon>
        <taxon>Lactobacillaceae</taxon>
        <taxon>Ligilactobacillus</taxon>
    </lineage>
</organism>
<dbReference type="GO" id="GO:0005524">
    <property type="term" value="F:ATP binding"/>
    <property type="evidence" value="ECO:0007669"/>
    <property type="project" value="UniProtKB-KW"/>
</dbReference>
<dbReference type="EMBL" id="AYYN01000174">
    <property type="protein sequence ID" value="KRM70512.1"/>
    <property type="molecule type" value="Genomic_DNA"/>
</dbReference>
<proteinExistence type="predicted"/>
<reference evidence="5 6" key="1">
    <citation type="journal article" date="2015" name="Genome Announc.">
        <title>Expanding the biotechnology potential of lactobacilli through comparative genomics of 213 strains and associated genera.</title>
        <authorList>
            <person name="Sun Z."/>
            <person name="Harris H.M."/>
            <person name="McCann A."/>
            <person name="Guo C."/>
            <person name="Argimon S."/>
            <person name="Zhang W."/>
            <person name="Yang X."/>
            <person name="Jeffery I.B."/>
            <person name="Cooney J.C."/>
            <person name="Kagawa T.F."/>
            <person name="Liu W."/>
            <person name="Song Y."/>
            <person name="Salvetti E."/>
            <person name="Wrobel A."/>
            <person name="Rasinkangas P."/>
            <person name="Parkhill J."/>
            <person name="Rea M.C."/>
            <person name="O'Sullivan O."/>
            <person name="Ritari J."/>
            <person name="Douillard F.P."/>
            <person name="Paul Ross R."/>
            <person name="Yang R."/>
            <person name="Briner A.E."/>
            <person name="Felis G.E."/>
            <person name="de Vos W.M."/>
            <person name="Barrangou R."/>
            <person name="Klaenhammer T.R."/>
            <person name="Caufield P.W."/>
            <person name="Cui Y."/>
            <person name="Zhang H."/>
            <person name="O'Toole P.W."/>
        </authorList>
    </citation>
    <scope>NUCLEOTIDE SEQUENCE [LARGE SCALE GENOMIC DNA]</scope>
    <source>
        <strain evidence="5 6">DSM 20452</strain>
    </source>
</reference>
<keyword evidence="3" id="KW-0067">ATP-binding</keyword>
<feature type="domain" description="ABC transporter" evidence="4">
    <location>
        <begin position="2"/>
        <end position="226"/>
    </location>
</feature>
<name>A0A0R2AUA8_9LACO</name>
<comment type="caution">
    <text evidence="5">The sequence shown here is derived from an EMBL/GenBank/DDBJ whole genome shotgun (WGS) entry which is preliminary data.</text>
</comment>